<evidence type="ECO:0000313" key="2">
    <source>
        <dbReference type="Proteomes" id="UP001162501"/>
    </source>
</evidence>
<dbReference type="Proteomes" id="UP001162501">
    <property type="component" value="Chromosome 28"/>
</dbReference>
<sequence>MKKDRQEHGDKESAEEDTVGSERWSRAQKQTGASRTVAVPWKFELVKYISSTSAPTTTSIVSEMGRTPDVCSLSAEHLHPRTGGRPPGRRVGATPFFQVAPDVQGEGFTALRPRAGSPFPWPPPPHGGVLSCEKREPPLSLC</sequence>
<name>A0ACB0EW47_RANTA</name>
<reference evidence="1" key="1">
    <citation type="submission" date="2023-05" db="EMBL/GenBank/DDBJ databases">
        <authorList>
            <consortium name="ELIXIR-Norway"/>
        </authorList>
    </citation>
    <scope>NUCLEOTIDE SEQUENCE</scope>
</reference>
<protein>
    <submittedName>
        <fullName evidence="1">Uncharacterized protein</fullName>
    </submittedName>
</protein>
<gene>
    <name evidence="1" type="ORF">MRATA1EN3_LOCUS16153</name>
</gene>
<evidence type="ECO:0000313" key="1">
    <source>
        <dbReference type="EMBL" id="CAI9704940.1"/>
    </source>
</evidence>
<organism evidence="1 2">
    <name type="scientific">Rangifer tarandus platyrhynchus</name>
    <name type="common">Svalbard reindeer</name>
    <dbReference type="NCBI Taxonomy" id="3082113"/>
    <lineage>
        <taxon>Eukaryota</taxon>
        <taxon>Metazoa</taxon>
        <taxon>Chordata</taxon>
        <taxon>Craniata</taxon>
        <taxon>Vertebrata</taxon>
        <taxon>Euteleostomi</taxon>
        <taxon>Mammalia</taxon>
        <taxon>Eutheria</taxon>
        <taxon>Laurasiatheria</taxon>
        <taxon>Artiodactyla</taxon>
        <taxon>Ruminantia</taxon>
        <taxon>Pecora</taxon>
        <taxon>Cervidae</taxon>
        <taxon>Odocoileinae</taxon>
        <taxon>Rangifer</taxon>
    </lineage>
</organism>
<accession>A0ACB0EW47</accession>
<dbReference type="EMBL" id="OX596112">
    <property type="protein sequence ID" value="CAI9704940.1"/>
    <property type="molecule type" value="Genomic_DNA"/>
</dbReference>
<proteinExistence type="predicted"/>